<dbReference type="Proteomes" id="UP000472268">
    <property type="component" value="Chromosome 9"/>
</dbReference>
<sequence length="1664" mass="179294">MGQGRDPHGSGKPPASGPARRPSRHSHTLPAPGSWPVARTCHASADIPGRSPEPRPRPPEARRRLFRRAQLAGCHLWLRRSGFRLSLGGGCPVAQGTGSRQPPRPDSVPASSGRAGLRSPEGQPREPSGFPRCQLNIPFPARRSSVQTSAMASASEPVTFREFCPLYYLLSAIPTKVQKGFRSLVVYLTALDTNGDYIAVGSSIGMLYLYCRHFNQMRKYNFEGKTEPITVVKLLACFDDLVAAGTASGRVAVFQLVSSLPGRNKQLRRFDVTGIHKNSITALAWSPNGMKLFSGDDKGKIVYSSLDLDQGVCNSHLVLEEPSSIVQLDYSQKVLLVSTLQRSLLFYTEEKSVKQIGTQPRKSTGKFGACFIPGLCKQSDLTLYASRPGLRLWKADIHGTVQATFILKDVFAGGVKPFELYPRLESSSSGSCSLPEKHLGLVSCFFQEGWVLSWNEYSIYLLDTVNQAPIAGLEGSGDIVSVSCTENEIFFLKGDRNIIRISSRPEGLASIARDSLETSGCTEQVSGQRAEKPSGATVSETRLRGSSVASSVASEPRSRSSSLNSTDSGAGLQAAPEPGRGSQPASQRFGAISSEEFEQELVVKPLKVRKKRKKKSEGGSRVTWHSSLESTPCCEFPGASPRSLSTDLLSMTSSLGSIVDCASTESPDQESDLSGEVNGVLQENNDPEAFSVLEVPGPAPDALNEGSDGGPEIPRRDHAGGTEPRGGAWPSLLELREAVDASDATELREQPGPMHAGLNGRQSPWREQAREAGDMEPDDPQSTFSEAPFLDSSPVPSGPRWAPPAEQRLPGTRAAEGGAEEPSEEHGFLTHVEAPGSCPWHTVTDRDTGLKEMGASEHGQGRAGGRQRPPASALAARAHEPRPEQPPRDQVLTSSDEEDIYAQGLPSSSSETSVTELGGSRSLQDLSQPSSEDPGLLKSDQFAESWMGYSGPGYGILSLAVSEKCIWCLDYKGGLFCSALPGAGLRWQKFEDAVQQVAVSPSGALLWKIEQKSNRAFACGKVTIKGKRHWYEALPQAVFVALSDDTAWIIRTNGDLYLQTGLSVDRPCARAVKVDCPYPLSQVTARNSVVWALTEQRALLFREGVSSFCPEGEQWTCDIVSERQALEPVCITLGDQQTLWALDIRGNLWFRTGVVPKKPQGDDDHWWQVSITDYVVFDQCSLFQTIIHATHSVATAAQAPVERVADKLRMAFWSQQLQCQPSLLGVNNSGVWISSGKNEFHVAKGSLVGTYWSSVVPRGTASATKWAFVLASTAPTKEGSSLWLCQSSKDLCSVSAQNAQSRPSTVQLPPDAEMRAYAACQDALWALDGLGQVFVRTLSKSCPTGLHWTRLDLAQLGPVRLTSLACGNQHIWACDSRGGVYFRVGTQPLNPSLMLPAWIMIEPPVQPAGVTLVSVHASPNDQMLWALDSRWNVHVRVGITEEMPVGTDWEHVPGLQACQLALSARTVWARCPNGDLARRYGVTDKNPAGDYWKKIPGNVTCFTVTSSDELWAVGPPGCLLQRLTKTFSHSHGGHATAPHPEDLEDGTHSLSQGTPSRLQGGSASELLLCPPSGCSGPVVGTATCVTPGQTEPEASTLWPWVGGGGRRLPGCHHRDVGCGHVPCPTGPRLRGGCWAVPECGAHAHAHAHAAPRDHTSARTISASG</sequence>
<accession>A0A673VGG9</accession>
<dbReference type="Ensembl" id="ENSSSUT00005037188.1">
    <property type="protein sequence ID" value="ENSSSUP00005032611.1"/>
    <property type="gene ID" value="ENSSSUG00005020895.1"/>
</dbReference>
<proteinExistence type="predicted"/>
<dbReference type="SUPFAM" id="SSF50978">
    <property type="entry name" value="WD40 repeat-like"/>
    <property type="match status" value="1"/>
</dbReference>
<feature type="region of interest" description="Disordered" evidence="1">
    <location>
        <begin position="742"/>
        <end position="937"/>
    </location>
</feature>
<feature type="region of interest" description="Disordered" evidence="1">
    <location>
        <begin position="696"/>
        <end position="728"/>
    </location>
</feature>
<feature type="compositionally biased region" description="Polar residues" evidence="1">
    <location>
        <begin position="1548"/>
        <end position="1562"/>
    </location>
</feature>
<dbReference type="GO" id="GO:0032527">
    <property type="term" value="P:protein exit from endoplasmic reticulum"/>
    <property type="evidence" value="ECO:0007669"/>
    <property type="project" value="TreeGrafter"/>
</dbReference>
<dbReference type="Pfam" id="PF23756">
    <property type="entry name" value="Beta-prop_HPS5"/>
    <property type="match status" value="1"/>
</dbReference>
<dbReference type="PANTHER" id="PTHR23287">
    <property type="entry name" value="RUBY-EYE2-LIKE PROTEIN"/>
    <property type="match status" value="1"/>
</dbReference>
<dbReference type="OMA" id="WFRTGVC"/>
<organism evidence="3 4">
    <name type="scientific">Suricata suricatta</name>
    <name type="common">Meerkat</name>
    <dbReference type="NCBI Taxonomy" id="37032"/>
    <lineage>
        <taxon>Eukaryota</taxon>
        <taxon>Metazoa</taxon>
        <taxon>Chordata</taxon>
        <taxon>Craniata</taxon>
        <taxon>Vertebrata</taxon>
        <taxon>Euteleostomi</taxon>
        <taxon>Mammalia</taxon>
        <taxon>Eutheria</taxon>
        <taxon>Laurasiatheria</taxon>
        <taxon>Carnivora</taxon>
        <taxon>Feliformia</taxon>
        <taxon>Herpestidae</taxon>
        <taxon>Suricata</taxon>
    </lineage>
</organism>
<name>A0A673VGG9_SURSU</name>
<evidence type="ECO:0000313" key="4">
    <source>
        <dbReference type="Proteomes" id="UP000472268"/>
    </source>
</evidence>
<reference evidence="3" key="3">
    <citation type="submission" date="2025-09" db="UniProtKB">
        <authorList>
            <consortium name="Ensembl"/>
        </authorList>
    </citation>
    <scope>IDENTIFICATION</scope>
</reference>
<dbReference type="SUPFAM" id="SSF50985">
    <property type="entry name" value="RCC1/BLIP-II"/>
    <property type="match status" value="1"/>
</dbReference>
<dbReference type="PANTHER" id="PTHR23287:SF16">
    <property type="entry name" value="TECTONIN BETA-PROPELLER REPEAT-CONTAINING PROTEIN 2"/>
    <property type="match status" value="1"/>
</dbReference>
<keyword evidence="4" id="KW-1185">Reference proteome</keyword>
<feature type="domain" description="HPS5-like beta-propeller" evidence="2">
    <location>
        <begin position="186"/>
        <end position="495"/>
    </location>
</feature>
<dbReference type="Pfam" id="PF06462">
    <property type="entry name" value="Hyd_WA"/>
    <property type="match status" value="2"/>
</dbReference>
<dbReference type="InterPro" id="IPR006624">
    <property type="entry name" value="Beta-propeller_rpt_TECPR"/>
</dbReference>
<protein>
    <submittedName>
        <fullName evidence="3">Tectonin beta-propeller repeat containing 2</fullName>
    </submittedName>
</protein>
<dbReference type="InterPro" id="IPR001680">
    <property type="entry name" value="WD40_rpt"/>
</dbReference>
<dbReference type="GO" id="GO:0005737">
    <property type="term" value="C:cytoplasm"/>
    <property type="evidence" value="ECO:0007669"/>
    <property type="project" value="GOC"/>
</dbReference>
<dbReference type="InterPro" id="IPR036322">
    <property type="entry name" value="WD40_repeat_dom_sf"/>
</dbReference>
<feature type="region of interest" description="Disordered" evidence="1">
    <location>
        <begin position="1529"/>
        <end position="1562"/>
    </location>
</feature>
<dbReference type="SMART" id="SM00706">
    <property type="entry name" value="TECPR"/>
    <property type="match status" value="10"/>
</dbReference>
<feature type="compositionally biased region" description="Basic and acidic residues" evidence="1">
    <location>
        <begin position="877"/>
        <end position="887"/>
    </location>
</feature>
<feature type="region of interest" description="Disordered" evidence="1">
    <location>
        <begin position="608"/>
        <end position="640"/>
    </location>
</feature>
<dbReference type="InterPro" id="IPR009091">
    <property type="entry name" value="RCC1/BLIP-II"/>
</dbReference>
<evidence type="ECO:0000313" key="3">
    <source>
        <dbReference type="Ensembl" id="ENSSSUP00005032611.1"/>
    </source>
</evidence>
<dbReference type="InterPro" id="IPR056499">
    <property type="entry name" value="Beta-prop_HPS5-like"/>
</dbReference>
<gene>
    <name evidence="3" type="primary">TECPR2</name>
</gene>
<dbReference type="Pfam" id="PF19193">
    <property type="entry name" value="Tectonin"/>
    <property type="match status" value="1"/>
</dbReference>
<feature type="region of interest" description="Disordered" evidence="1">
    <location>
        <begin position="1"/>
        <end position="60"/>
    </location>
</feature>
<evidence type="ECO:0000256" key="1">
    <source>
        <dbReference type="SAM" id="MobiDB-lite"/>
    </source>
</evidence>
<feature type="region of interest" description="Disordered" evidence="1">
    <location>
        <begin position="520"/>
        <end position="592"/>
    </location>
</feature>
<feature type="region of interest" description="Disordered" evidence="1">
    <location>
        <begin position="94"/>
        <end position="132"/>
    </location>
</feature>
<feature type="compositionally biased region" description="Low complexity" evidence="1">
    <location>
        <begin position="546"/>
        <end position="568"/>
    </location>
</feature>
<evidence type="ECO:0000259" key="2">
    <source>
        <dbReference type="Pfam" id="PF23756"/>
    </source>
</evidence>
<dbReference type="Gene3D" id="2.130.10.10">
    <property type="entry name" value="YVTN repeat-like/Quinoprotein amine dehydrogenase"/>
    <property type="match status" value="1"/>
</dbReference>
<feature type="compositionally biased region" description="Polar residues" evidence="1">
    <location>
        <begin position="905"/>
        <end position="931"/>
    </location>
</feature>
<dbReference type="InterPro" id="IPR015943">
    <property type="entry name" value="WD40/YVTN_repeat-like_dom_sf"/>
</dbReference>
<reference evidence="3" key="2">
    <citation type="submission" date="2025-08" db="UniProtKB">
        <authorList>
            <consortium name="Ensembl"/>
        </authorList>
    </citation>
    <scope>IDENTIFICATION</scope>
</reference>
<dbReference type="SMART" id="SM00320">
    <property type="entry name" value="WD40"/>
    <property type="match status" value="3"/>
</dbReference>
<reference evidence="3 4" key="1">
    <citation type="submission" date="2019-05" db="EMBL/GenBank/DDBJ databases">
        <title>A Chromosome-scale Meerkat (S. suricatta) Genome Assembly.</title>
        <authorList>
            <person name="Dudchenko O."/>
            <person name="Lieberman Aiden E."/>
            <person name="Tung J."/>
            <person name="Barreiro L.B."/>
            <person name="Clutton-Brock T.H."/>
        </authorList>
    </citation>
    <scope>NUCLEOTIDE SEQUENCE [LARGE SCALE GENOMIC DNA]</scope>
</reference>